<proteinExistence type="predicted"/>
<feature type="transmembrane region" description="Helical" evidence="2">
    <location>
        <begin position="93"/>
        <end position="110"/>
    </location>
</feature>
<dbReference type="EMBL" id="KP136319">
    <property type="protein sequence ID" value="AJF96923.1"/>
    <property type="molecule type" value="Genomic_DNA"/>
</dbReference>
<evidence type="ECO:0000256" key="2">
    <source>
        <dbReference type="SAM" id="Phobius"/>
    </source>
</evidence>
<evidence type="ECO:0000313" key="3">
    <source>
        <dbReference type="EMBL" id="AJF96923.1"/>
    </source>
</evidence>
<name>A0A0B5IW60_9VIRU</name>
<accession>A0A0B5IW60</accession>
<keyword evidence="2" id="KW-0812">Transmembrane</keyword>
<dbReference type="RefSeq" id="YP_009119158.1">
    <property type="nucleotide sequence ID" value="NC_026440.1"/>
</dbReference>
<keyword evidence="2" id="KW-1133">Transmembrane helix</keyword>
<sequence length="111" mass="12962">MRTRTARLSGGMRHSPTSPPFFSPFIGCLVLRGQPNQRGQTRTRRRPPRAKARGMWPHSRVWVSTWVGLSAAMDALVAILFKKTQKREDQKDDISFFLFFYFFYVFVFIVC</sequence>
<evidence type="ECO:0000313" key="4">
    <source>
        <dbReference type="Proteomes" id="UP000202511"/>
    </source>
</evidence>
<feature type="region of interest" description="Disordered" evidence="1">
    <location>
        <begin position="34"/>
        <end position="53"/>
    </location>
</feature>
<feature type="transmembrane region" description="Helical" evidence="2">
    <location>
        <begin position="63"/>
        <end position="81"/>
    </location>
</feature>
<feature type="region of interest" description="Disordered" evidence="1">
    <location>
        <begin position="1"/>
        <end position="20"/>
    </location>
</feature>
<feature type="compositionally biased region" description="Basic residues" evidence="1">
    <location>
        <begin position="41"/>
        <end position="52"/>
    </location>
</feature>
<evidence type="ECO:0000256" key="1">
    <source>
        <dbReference type="SAM" id="MobiDB-lite"/>
    </source>
</evidence>
<protein>
    <submittedName>
        <fullName evidence="3">Uncharacterized protein</fullName>
    </submittedName>
</protein>
<dbReference type="Proteomes" id="UP000202511">
    <property type="component" value="Segment"/>
</dbReference>
<dbReference type="KEGG" id="vg:23461840"/>
<dbReference type="GeneID" id="23461840"/>
<reference evidence="3 4" key="1">
    <citation type="journal article" date="2015" name="Parasitol. Res.">
        <title>Viruses in close associations with free-living amoebae.</title>
        <authorList>
            <person name="Scheid P."/>
        </authorList>
    </citation>
    <scope>NUCLEOTIDE SEQUENCE [LARGE SCALE GENOMIC DNA]</scope>
    <source>
        <strain evidence="3">KlaHel</strain>
    </source>
</reference>
<organism evidence="3 4">
    <name type="scientific">Pandoravirus inopinatum</name>
    <dbReference type="NCBI Taxonomy" id="1605721"/>
    <lineage>
        <taxon>Viruses</taxon>
        <taxon>Pandoravirus</taxon>
    </lineage>
</organism>
<keyword evidence="2" id="KW-0472">Membrane</keyword>